<organism evidence="1 2">
    <name type="scientific">Chryseobacterium kimseyorum</name>
    <dbReference type="NCBI Taxonomy" id="2984028"/>
    <lineage>
        <taxon>Bacteria</taxon>
        <taxon>Pseudomonadati</taxon>
        <taxon>Bacteroidota</taxon>
        <taxon>Flavobacteriia</taxon>
        <taxon>Flavobacteriales</taxon>
        <taxon>Weeksellaceae</taxon>
        <taxon>Chryseobacterium group</taxon>
        <taxon>Chryseobacterium</taxon>
    </lineage>
</organism>
<dbReference type="EMBL" id="JAPDHW010000026">
    <property type="protein sequence ID" value="MCW3170716.1"/>
    <property type="molecule type" value="Genomic_DNA"/>
</dbReference>
<proteinExistence type="predicted"/>
<evidence type="ECO:0000313" key="2">
    <source>
        <dbReference type="Proteomes" id="UP001163731"/>
    </source>
</evidence>
<dbReference type="RefSeq" id="WP_264751846.1">
    <property type="nucleotide sequence ID" value="NZ_JAPDHW010000026.1"/>
</dbReference>
<sequence length="106" mass="12224">MKSFKTIIICFSFAVINCSTVKTTEIYGTEMEIVKNVRSKVLIEKFNAYDKDKSFLTFMSEFDNFITVKNGDSLIFSKKSKTMPMLGFTTACIIFNNRNITIRINF</sequence>
<accession>A0ABT3I3R8</accession>
<name>A0ABT3I3R8_9FLAO</name>
<evidence type="ECO:0000313" key="1">
    <source>
        <dbReference type="EMBL" id="MCW3170716.1"/>
    </source>
</evidence>
<protein>
    <submittedName>
        <fullName evidence="1">Uncharacterized protein</fullName>
    </submittedName>
</protein>
<keyword evidence="2" id="KW-1185">Reference proteome</keyword>
<gene>
    <name evidence="1" type="ORF">OMO38_19475</name>
</gene>
<dbReference type="Proteomes" id="UP001163731">
    <property type="component" value="Unassembled WGS sequence"/>
</dbReference>
<reference evidence="1" key="1">
    <citation type="submission" date="2022-10" db="EMBL/GenBank/DDBJ databases">
        <title>Chryseobacterium babae sp. nov. isolated from the gut of the beetle Oryctes rhinoceros, and Chryseobacterium kimseyorum sp. nov., isolated from a stick insect rearing cage.</title>
        <authorList>
            <person name="Shelomi M."/>
            <person name="Han C.-J."/>
            <person name="Chen W.-M."/>
            <person name="Chen H.-K."/>
            <person name="Liaw S.-J."/>
            <person name="Muhle E."/>
            <person name="Clermont D."/>
        </authorList>
    </citation>
    <scope>NUCLEOTIDE SEQUENCE</scope>
    <source>
        <strain evidence="1">09-1422</strain>
    </source>
</reference>
<comment type="caution">
    <text evidence="1">The sequence shown here is derived from an EMBL/GenBank/DDBJ whole genome shotgun (WGS) entry which is preliminary data.</text>
</comment>